<gene>
    <name evidence="2" type="ORF">BCR38DRAFT_406443</name>
</gene>
<name>A0A1Y2EAF7_9PEZI</name>
<protein>
    <submittedName>
        <fullName evidence="2">Uncharacterized protein</fullName>
    </submittedName>
</protein>
<dbReference type="InParanoid" id="A0A1Y2EAF7"/>
<dbReference type="RefSeq" id="XP_040718809.1">
    <property type="nucleotide sequence ID" value="XM_040858055.1"/>
</dbReference>
<proteinExistence type="predicted"/>
<dbReference type="EMBL" id="MCFJ01000003">
    <property type="protein sequence ID" value="ORY68522.1"/>
    <property type="molecule type" value="Genomic_DNA"/>
</dbReference>
<feature type="region of interest" description="Disordered" evidence="1">
    <location>
        <begin position="1"/>
        <end position="22"/>
    </location>
</feature>
<comment type="caution">
    <text evidence="2">The sequence shown here is derived from an EMBL/GenBank/DDBJ whole genome shotgun (WGS) entry which is preliminary data.</text>
</comment>
<dbReference type="GeneID" id="63774267"/>
<dbReference type="AlphaFoldDB" id="A0A1Y2EAF7"/>
<evidence type="ECO:0000313" key="3">
    <source>
        <dbReference type="Proteomes" id="UP000193689"/>
    </source>
</evidence>
<evidence type="ECO:0000256" key="1">
    <source>
        <dbReference type="SAM" id="MobiDB-lite"/>
    </source>
</evidence>
<sequence length="228" mass="25205">MEKSQEEEYPFPQKKPQSHRSNLTKVVRNKIATDLLVWEYFPGDERATEPDYFVVLDVVIITGEAEIVNSAVVCIVHNNYARISFPSVYEFRPSEHHSIIHLIVIMPRVSNDLGLVSLDEHEDVLYSHVLLEVTLMAAVVGAACVVVVQLFGNVTASVDSVGVVSTVYVEVEGEQPVQVAFGGSLGKCSRRITCSCQADEVHHQRITQNINNTTRIGVLQIGKTLSSS</sequence>
<evidence type="ECO:0000313" key="2">
    <source>
        <dbReference type="EMBL" id="ORY68522.1"/>
    </source>
</evidence>
<reference evidence="2 3" key="1">
    <citation type="submission" date="2016-07" db="EMBL/GenBank/DDBJ databases">
        <title>Pervasive Adenine N6-methylation of Active Genes in Fungi.</title>
        <authorList>
            <consortium name="DOE Joint Genome Institute"/>
            <person name="Mondo S.J."/>
            <person name="Dannebaum R.O."/>
            <person name="Kuo R.C."/>
            <person name="Labutti K."/>
            <person name="Haridas S."/>
            <person name="Kuo A."/>
            <person name="Salamov A."/>
            <person name="Ahrendt S.R."/>
            <person name="Lipzen A."/>
            <person name="Sullivan W."/>
            <person name="Andreopoulos W.B."/>
            <person name="Clum A."/>
            <person name="Lindquist E."/>
            <person name="Daum C."/>
            <person name="Ramamoorthy G.K."/>
            <person name="Gryganskyi A."/>
            <person name="Culley D."/>
            <person name="Magnuson J.K."/>
            <person name="James T.Y."/>
            <person name="O'Malley M.A."/>
            <person name="Stajich J.E."/>
            <person name="Spatafora J.W."/>
            <person name="Visel A."/>
            <person name="Grigoriev I.V."/>
        </authorList>
    </citation>
    <scope>NUCLEOTIDE SEQUENCE [LARGE SCALE GENOMIC DNA]</scope>
    <source>
        <strain evidence="2 3">CBS 129021</strain>
    </source>
</reference>
<organism evidence="2 3">
    <name type="scientific">Pseudomassariella vexata</name>
    <dbReference type="NCBI Taxonomy" id="1141098"/>
    <lineage>
        <taxon>Eukaryota</taxon>
        <taxon>Fungi</taxon>
        <taxon>Dikarya</taxon>
        <taxon>Ascomycota</taxon>
        <taxon>Pezizomycotina</taxon>
        <taxon>Sordariomycetes</taxon>
        <taxon>Xylariomycetidae</taxon>
        <taxon>Amphisphaeriales</taxon>
        <taxon>Pseudomassariaceae</taxon>
        <taxon>Pseudomassariella</taxon>
    </lineage>
</organism>
<accession>A0A1Y2EAF7</accession>
<dbReference type="Proteomes" id="UP000193689">
    <property type="component" value="Unassembled WGS sequence"/>
</dbReference>
<keyword evidence="3" id="KW-1185">Reference proteome</keyword>